<feature type="transmembrane region" description="Helical" evidence="1">
    <location>
        <begin position="922"/>
        <end position="947"/>
    </location>
</feature>
<dbReference type="PRINTS" id="PR00702">
    <property type="entry name" value="ACRIFLAVINRP"/>
</dbReference>
<dbReference type="SUPFAM" id="SSF82693">
    <property type="entry name" value="Multidrug efflux transporter AcrB pore domain, PN1, PN2, PC1 and PC2 subdomains"/>
    <property type="match status" value="2"/>
</dbReference>
<dbReference type="EMBL" id="CP013189">
    <property type="protein sequence ID" value="ALO46677.1"/>
    <property type="molecule type" value="Genomic_DNA"/>
</dbReference>
<feature type="transmembrane region" description="Helical" evidence="1">
    <location>
        <begin position="337"/>
        <end position="356"/>
    </location>
</feature>
<dbReference type="SUPFAM" id="SSF82866">
    <property type="entry name" value="Multidrug efflux transporter AcrB transmembrane domain"/>
    <property type="match status" value="2"/>
</dbReference>
<feature type="transmembrane region" description="Helical" evidence="1">
    <location>
        <begin position="394"/>
        <end position="417"/>
    </location>
</feature>
<feature type="transmembrane region" description="Helical" evidence="1">
    <location>
        <begin position="363"/>
        <end position="382"/>
    </location>
</feature>
<keyword evidence="1" id="KW-0812">Transmembrane</keyword>
<dbReference type="PANTHER" id="PTHR32063:SF33">
    <property type="entry name" value="RND SUPERFAMILY EFFLUX PUMP PERMEASE COMPONENT"/>
    <property type="match status" value="1"/>
</dbReference>
<keyword evidence="1" id="KW-0472">Membrane</keyword>
<dbReference type="PANTHER" id="PTHR32063">
    <property type="match status" value="1"/>
</dbReference>
<dbReference type="RefSeq" id="WP_237113309.1">
    <property type="nucleotide sequence ID" value="NZ_CP013189.1"/>
</dbReference>
<dbReference type="InterPro" id="IPR027463">
    <property type="entry name" value="AcrB_DN_DC_subdom"/>
</dbReference>
<feature type="transmembrane region" description="Helical" evidence="1">
    <location>
        <begin position="464"/>
        <end position="483"/>
    </location>
</feature>
<evidence type="ECO:0000313" key="3">
    <source>
        <dbReference type="Proteomes" id="UP000065641"/>
    </source>
</evidence>
<organism evidence="2 3">
    <name type="scientific">Pseudohongiella spirulinae</name>
    <dbReference type="NCBI Taxonomy" id="1249552"/>
    <lineage>
        <taxon>Bacteria</taxon>
        <taxon>Pseudomonadati</taxon>
        <taxon>Pseudomonadota</taxon>
        <taxon>Gammaproteobacteria</taxon>
        <taxon>Pseudomonadales</taxon>
        <taxon>Pseudohongiellaceae</taxon>
        <taxon>Pseudohongiella</taxon>
    </lineage>
</organism>
<feature type="transmembrane region" description="Helical" evidence="1">
    <location>
        <begin position="999"/>
        <end position="1025"/>
    </location>
</feature>
<feature type="transmembrane region" description="Helical" evidence="1">
    <location>
        <begin position="896"/>
        <end position="916"/>
    </location>
</feature>
<dbReference type="InterPro" id="IPR001036">
    <property type="entry name" value="Acrflvin-R"/>
</dbReference>
<feature type="transmembrane region" description="Helical" evidence="1">
    <location>
        <begin position="438"/>
        <end position="458"/>
    </location>
</feature>
<dbReference type="AlphaFoldDB" id="A0A0S2KES2"/>
<keyword evidence="3" id="KW-1185">Reference proteome</keyword>
<protein>
    <submittedName>
        <fullName evidence="2">Cation/multidrug efflux pump</fullName>
    </submittedName>
</protein>
<name>A0A0S2KES2_9GAMM</name>
<dbReference type="PATRIC" id="fig|1249552.3.peg.2045"/>
<proteinExistence type="predicted"/>
<feature type="transmembrane region" description="Helical" evidence="1">
    <location>
        <begin position="12"/>
        <end position="42"/>
    </location>
</feature>
<dbReference type="Pfam" id="PF00873">
    <property type="entry name" value="ACR_tran"/>
    <property type="match status" value="1"/>
</dbReference>
<dbReference type="Gene3D" id="3.30.2090.10">
    <property type="entry name" value="Multidrug efflux transporter AcrB TolC docking domain, DN and DC subdomains"/>
    <property type="match status" value="2"/>
</dbReference>
<dbReference type="Proteomes" id="UP000065641">
    <property type="component" value="Chromosome"/>
</dbReference>
<keyword evidence="1" id="KW-1133">Transmembrane helix</keyword>
<dbReference type="Gene3D" id="1.20.1640.10">
    <property type="entry name" value="Multidrug efflux transporter AcrB transmembrane domain"/>
    <property type="match status" value="2"/>
</dbReference>
<dbReference type="SUPFAM" id="SSF82714">
    <property type="entry name" value="Multidrug efflux transporter AcrB TolC docking domain, DN and DC subdomains"/>
    <property type="match status" value="2"/>
</dbReference>
<dbReference type="GO" id="GO:0042910">
    <property type="term" value="F:xenobiotic transmembrane transporter activity"/>
    <property type="evidence" value="ECO:0007669"/>
    <property type="project" value="TreeGrafter"/>
</dbReference>
<feature type="transmembrane region" description="Helical" evidence="1">
    <location>
        <begin position="870"/>
        <end position="889"/>
    </location>
</feature>
<reference evidence="2 3" key="1">
    <citation type="submission" date="2015-11" db="EMBL/GenBank/DDBJ databases">
        <authorList>
            <person name="Zhang Y."/>
            <person name="Guo Z."/>
        </authorList>
    </citation>
    <scope>NUCLEOTIDE SEQUENCE [LARGE SCALE GENOMIC DNA]</scope>
    <source>
        <strain evidence="2 3">KCTC 32221</strain>
    </source>
</reference>
<dbReference type="Gene3D" id="3.30.70.1320">
    <property type="entry name" value="Multidrug efflux transporter AcrB pore domain like"/>
    <property type="match status" value="1"/>
</dbReference>
<dbReference type="Gene3D" id="3.30.70.1440">
    <property type="entry name" value="Multidrug efflux transporter AcrB pore domain"/>
    <property type="match status" value="1"/>
</dbReference>
<dbReference type="Gene3D" id="3.30.70.1430">
    <property type="entry name" value="Multidrug efflux transporter AcrB pore domain"/>
    <property type="match status" value="2"/>
</dbReference>
<evidence type="ECO:0000256" key="1">
    <source>
        <dbReference type="SAM" id="Phobius"/>
    </source>
</evidence>
<feature type="transmembrane region" description="Helical" evidence="1">
    <location>
        <begin position="538"/>
        <end position="562"/>
    </location>
</feature>
<dbReference type="KEGG" id="pspi:PS2015_2037"/>
<evidence type="ECO:0000313" key="2">
    <source>
        <dbReference type="EMBL" id="ALO46677.1"/>
    </source>
</evidence>
<feature type="transmembrane region" description="Helical" evidence="1">
    <location>
        <begin position="968"/>
        <end position="987"/>
    </location>
</feature>
<accession>A0A0S2KES2</accession>
<dbReference type="GO" id="GO:0005886">
    <property type="term" value="C:plasma membrane"/>
    <property type="evidence" value="ECO:0007669"/>
    <property type="project" value="TreeGrafter"/>
</dbReference>
<sequence length="1049" mass="115132">MMKELPESSHKGLIAWFSANSVAANLLMFFILAAGIASVFFIKIQVFPDFETRTIQATMAYPGAAPEEVELAIVVPIEESVQGLTGISRLRSSAREGSGNVTMEVESGYDVTELLNEVKSRIDRISTFPNGVERPVVREIEMVQPVLQISVYGDLDDRALKTLTQSIRDDILLLSEVSQAQIQGDRDYEIAIEVSEHTLREYGLTLAQVAAAVRAGSIDVPGGAIRTENGRIQLRTQQQAYTGDEFGRIVLRTNPDGSRLLVRDIADVRDGFVETENFSRFDGNRALNIQVMVTPEQNVLDVERAVMRYIDDNKATFPSGVSIDAWGSNAFYLQGQLNMMLGNLIMGAALVFLVLTTFLRLNIALWVMVGIPVAFFGAIWLMPLGPFPVDINMISLFGLILVLGIVVDDAIITAESVHSEVSAEGHSLDNVVAGVKRVAVPATFGVLTTIAAFAPMLLVGGQVAPFFEAIGMVVILCLLFSLIESKLILPAHLAHSRIGLTSRAQRNWLERYQVWVAEGLDRFIQQIYRPTLSRALEYRYATVAGFIGALILSAGIIMGGVVRFEFFPNIPSDFIEARLTMNDGASFEARNAALTRMEQAILTMNDSIPDEDPVDHVVVFTNGDLGGSLVVELTKAEDREVSPTDIEQLWREKVGEIAGAREVRFFSSTSAGGGSPINLRLMGANYQQLEQAANDLVLKLEEYAGVFDVTNSYSQGGDEIKLRIKPQAEQLGLTASALGTQVRQAFFGEEAQRLLRGRDELRVMVRYPEDERRSIANLQDMRIRTADGTEVPFSDVADVTMGEGFSTISRIDRQRTVTVSADVNPLVAQSGTIIRDVISNYVPELLARYPEVNFGLGGASEEQAELIQRIALFFMAAMFLIFTLLAIPLKSYLQPLIVMSVIPFGIIGAVIGHIVFDVTVSMMSLFGLVALAGVIVNDSLIMVDFVNRGRRTGLSIVQAVLDAGTSRFRAILLTTLTTFFGLLPIMFETSMQAQLVKPMTLSLAFGIAFGTVLTLFLIPCLYLMLDDLVRVFRGERSVQVATEEMTKMT</sequence>
<dbReference type="STRING" id="1249552.PS2015_2037"/>
<gene>
    <name evidence="2" type="ORF">PS2015_2037</name>
</gene>